<dbReference type="EMBL" id="JAEAOA010000762">
    <property type="protein sequence ID" value="KAK3584075.1"/>
    <property type="molecule type" value="Genomic_DNA"/>
</dbReference>
<feature type="non-terminal residue" evidence="1">
    <location>
        <position position="59"/>
    </location>
</feature>
<reference evidence="1" key="1">
    <citation type="journal article" date="2021" name="Genome Biol. Evol.">
        <title>A High-Quality Reference Genome for a Parasitic Bivalve with Doubly Uniparental Inheritance (Bivalvia: Unionida).</title>
        <authorList>
            <person name="Smith C.H."/>
        </authorList>
    </citation>
    <scope>NUCLEOTIDE SEQUENCE</scope>
    <source>
        <strain evidence="1">CHS0354</strain>
    </source>
</reference>
<evidence type="ECO:0000313" key="2">
    <source>
        <dbReference type="Proteomes" id="UP001195483"/>
    </source>
</evidence>
<feature type="non-terminal residue" evidence="1">
    <location>
        <position position="1"/>
    </location>
</feature>
<dbReference type="Proteomes" id="UP001195483">
    <property type="component" value="Unassembled WGS sequence"/>
</dbReference>
<reference evidence="1" key="2">
    <citation type="journal article" date="2021" name="Genome Biol. Evol.">
        <title>Developing a high-quality reference genome for a parasitic bivalve with doubly uniparental inheritance (Bivalvia: Unionida).</title>
        <authorList>
            <person name="Smith C.H."/>
        </authorList>
    </citation>
    <scope>NUCLEOTIDE SEQUENCE</scope>
    <source>
        <strain evidence="1">CHS0354</strain>
        <tissue evidence="1">Mantle</tissue>
    </source>
</reference>
<evidence type="ECO:0000313" key="1">
    <source>
        <dbReference type="EMBL" id="KAK3584075.1"/>
    </source>
</evidence>
<reference evidence="1" key="3">
    <citation type="submission" date="2023-05" db="EMBL/GenBank/DDBJ databases">
        <authorList>
            <person name="Smith C.H."/>
        </authorList>
    </citation>
    <scope>NUCLEOTIDE SEQUENCE</scope>
    <source>
        <strain evidence="1">CHS0354</strain>
        <tissue evidence="1">Mantle</tissue>
    </source>
</reference>
<dbReference type="AlphaFoldDB" id="A0AAE0S2K3"/>
<keyword evidence="2" id="KW-1185">Reference proteome</keyword>
<name>A0AAE0S2K3_9BIVA</name>
<gene>
    <name evidence="1" type="ORF">CHS0354_012542</name>
</gene>
<comment type="caution">
    <text evidence="1">The sequence shown here is derived from an EMBL/GenBank/DDBJ whole genome shotgun (WGS) entry which is preliminary data.</text>
</comment>
<proteinExistence type="predicted"/>
<accession>A0AAE0S2K3</accession>
<sequence length="59" mass="6420">KRQDIPRLIQDVPDSRKENVPVTVHRKSAPVKLEGSQNKVAGLGTKLLKEASGDNCQLG</sequence>
<protein>
    <submittedName>
        <fullName evidence="1">Uncharacterized protein</fullName>
    </submittedName>
</protein>
<organism evidence="1 2">
    <name type="scientific">Potamilus streckersoni</name>
    <dbReference type="NCBI Taxonomy" id="2493646"/>
    <lineage>
        <taxon>Eukaryota</taxon>
        <taxon>Metazoa</taxon>
        <taxon>Spiralia</taxon>
        <taxon>Lophotrochozoa</taxon>
        <taxon>Mollusca</taxon>
        <taxon>Bivalvia</taxon>
        <taxon>Autobranchia</taxon>
        <taxon>Heteroconchia</taxon>
        <taxon>Palaeoheterodonta</taxon>
        <taxon>Unionida</taxon>
        <taxon>Unionoidea</taxon>
        <taxon>Unionidae</taxon>
        <taxon>Ambleminae</taxon>
        <taxon>Lampsilini</taxon>
        <taxon>Potamilus</taxon>
    </lineage>
</organism>